<reference evidence="1 2" key="1">
    <citation type="submission" date="2020-03" db="EMBL/GenBank/DDBJ databases">
        <authorList>
            <person name="Picone N."/>
        </authorList>
    </citation>
    <scope>NUCLEOTIDE SEQUENCE [LARGE SCALE GENOMIC DNA]</scope>
    <source>
        <strain evidence="1">NSCAC1</strain>
    </source>
</reference>
<dbReference type="InterPro" id="IPR012675">
    <property type="entry name" value="Beta-grasp_dom_sf"/>
</dbReference>
<accession>A0A7G1Q9D6</accession>
<name>A0A7G1Q9D6_9GAMM</name>
<gene>
    <name evidence="1" type="ORF">NSCAC_0772</name>
</gene>
<dbReference type="InterPro" id="IPR016155">
    <property type="entry name" value="Mopterin_synth/thiamin_S_b"/>
</dbReference>
<keyword evidence="2" id="KW-1185">Reference proteome</keyword>
<dbReference type="KEGG" id="ntg:NSCAC_0772"/>
<dbReference type="InterPro" id="IPR003749">
    <property type="entry name" value="ThiS/MoaD-like"/>
</dbReference>
<evidence type="ECO:0000313" key="2">
    <source>
        <dbReference type="Proteomes" id="UP000516072"/>
    </source>
</evidence>
<sequence>MEILLNGNPHQIPENCLLSDLVIHLNLQGKRIAIEVNQAIVPHSQYLHYTLHGGDKVEIVHAIGGG</sequence>
<dbReference type="Proteomes" id="UP000516072">
    <property type="component" value="Chromosome"/>
</dbReference>
<dbReference type="InterPro" id="IPR010035">
    <property type="entry name" value="Thi_S"/>
</dbReference>
<organism evidence="1 2">
    <name type="scientific">Candidatus Nitrosacidococcus tergens</name>
    <dbReference type="NCBI Taxonomy" id="553981"/>
    <lineage>
        <taxon>Bacteria</taxon>
        <taxon>Pseudomonadati</taxon>
        <taxon>Pseudomonadota</taxon>
        <taxon>Gammaproteobacteria</taxon>
        <taxon>Chromatiales</taxon>
        <taxon>Chromatiaceae</taxon>
        <taxon>Candidatus Nitrosacidococcus</taxon>
    </lineage>
</organism>
<dbReference type="Gene3D" id="3.10.20.30">
    <property type="match status" value="1"/>
</dbReference>
<dbReference type="AlphaFoldDB" id="A0A7G1Q9D6"/>
<dbReference type="EMBL" id="LR778175">
    <property type="protein sequence ID" value="CAB1275649.1"/>
    <property type="molecule type" value="Genomic_DNA"/>
</dbReference>
<dbReference type="PANTHER" id="PTHR34472">
    <property type="entry name" value="SULFUR CARRIER PROTEIN THIS"/>
    <property type="match status" value="1"/>
</dbReference>
<proteinExistence type="predicted"/>
<dbReference type="SUPFAM" id="SSF54285">
    <property type="entry name" value="MoaD/ThiS"/>
    <property type="match status" value="1"/>
</dbReference>
<dbReference type="CDD" id="cd00565">
    <property type="entry name" value="Ubl_ThiS"/>
    <property type="match status" value="1"/>
</dbReference>
<dbReference type="NCBIfam" id="TIGR01683">
    <property type="entry name" value="thiS"/>
    <property type="match status" value="1"/>
</dbReference>
<protein>
    <submittedName>
        <fullName evidence="1">Thiamine biosynthesis protein ThiS</fullName>
    </submittedName>
</protein>
<dbReference type="Pfam" id="PF02597">
    <property type="entry name" value="ThiS"/>
    <property type="match status" value="1"/>
</dbReference>
<dbReference type="RefSeq" id="WP_197745079.1">
    <property type="nucleotide sequence ID" value="NZ_LR778175.1"/>
</dbReference>
<dbReference type="PANTHER" id="PTHR34472:SF1">
    <property type="entry name" value="SULFUR CARRIER PROTEIN THIS"/>
    <property type="match status" value="1"/>
</dbReference>
<evidence type="ECO:0000313" key="1">
    <source>
        <dbReference type="EMBL" id="CAB1275649.1"/>
    </source>
</evidence>